<dbReference type="Gramene" id="CMR176CT">
    <property type="protein sequence ID" value="CMR176CT"/>
    <property type="gene ID" value="CMR176C"/>
</dbReference>
<dbReference type="OrthoDB" id="10056939at2759"/>
<protein>
    <recommendedName>
        <fullName evidence="5">Homeobox domain-containing protein</fullName>
    </recommendedName>
</protein>
<dbReference type="InterPro" id="IPR001356">
    <property type="entry name" value="HD"/>
</dbReference>
<dbReference type="GO" id="GO:0003677">
    <property type="term" value="F:DNA binding"/>
    <property type="evidence" value="ECO:0007669"/>
    <property type="project" value="UniProtKB-UniRule"/>
</dbReference>
<evidence type="ECO:0000256" key="1">
    <source>
        <dbReference type="ARBA" id="ARBA00023125"/>
    </source>
</evidence>
<dbReference type="GO" id="GO:0006355">
    <property type="term" value="P:regulation of DNA-templated transcription"/>
    <property type="evidence" value="ECO:0007669"/>
    <property type="project" value="InterPro"/>
</dbReference>
<dbReference type="EMBL" id="AP006500">
    <property type="protein sequence ID" value="BAM82421.1"/>
    <property type="molecule type" value="Genomic_DNA"/>
</dbReference>
<reference evidence="6 7" key="2">
    <citation type="journal article" date="2007" name="BMC Biol.">
        <title>A 100%-complete sequence reveals unusually simple genomic features in the hot-spring red alga Cyanidioschyzon merolae.</title>
        <authorList>
            <person name="Nozaki H."/>
            <person name="Takano H."/>
            <person name="Misumi O."/>
            <person name="Terasawa K."/>
            <person name="Matsuzaki M."/>
            <person name="Maruyama S."/>
            <person name="Nishida K."/>
            <person name="Yagisawa F."/>
            <person name="Yoshida Y."/>
            <person name="Fujiwara T."/>
            <person name="Takio S."/>
            <person name="Tamura K."/>
            <person name="Chung S.J."/>
            <person name="Nakamura S."/>
            <person name="Kuroiwa H."/>
            <person name="Tanaka K."/>
            <person name="Sato N."/>
            <person name="Kuroiwa T."/>
        </authorList>
    </citation>
    <scope>NUCLEOTIDE SEQUENCE [LARGE SCALE GENOMIC DNA]</scope>
    <source>
        <strain evidence="6 7">10D</strain>
    </source>
</reference>
<dbReference type="SUPFAM" id="SSF46689">
    <property type="entry name" value="Homeodomain-like"/>
    <property type="match status" value="1"/>
</dbReference>
<dbReference type="Proteomes" id="UP000007014">
    <property type="component" value="Chromosome 18"/>
</dbReference>
<dbReference type="AlphaFoldDB" id="M1UW93"/>
<comment type="subcellular location">
    <subcellularLocation>
        <location evidence="4">Nucleus</location>
    </subcellularLocation>
</comment>
<evidence type="ECO:0000256" key="4">
    <source>
        <dbReference type="PROSITE-ProRule" id="PRU00108"/>
    </source>
</evidence>
<evidence type="ECO:0000256" key="3">
    <source>
        <dbReference type="ARBA" id="ARBA00023242"/>
    </source>
</evidence>
<keyword evidence="3 4" id="KW-0539">Nucleus</keyword>
<accession>M1UW93</accession>
<dbReference type="PANTHER" id="PTHR11850">
    <property type="entry name" value="HOMEOBOX PROTEIN TRANSCRIPTION FACTORS"/>
    <property type="match status" value="1"/>
</dbReference>
<evidence type="ECO:0000313" key="6">
    <source>
        <dbReference type="EMBL" id="BAM82421.1"/>
    </source>
</evidence>
<sequence length="361" mass="39967">MGRALLNQVPMEAFFIFPEEVPETAGNMLTPSRTTETAEEGSRTLFTVDRNAGNTGSELPLPALSDVLTATSLQVDHSLENIDEEIGCGGIPEASAVGHGISVDIDALDLYLDMRDGTQTTASERRAQVDNAEDSIASVREVSIDQPEHSRARLLSWCRRTALLARNLALEYDGPYKDLVRLQAHCLANQVEQLWAESPCRHEARAPVATRHSVSASASLATASAAEPRDTLYRLPTNVVQGACDASASDSNTCSKQGTAARCKRKRRSFGGIHGYQARATKHRTRASTNEYASRILKQWLLDHFLNPYPGDEEKHQLMRRTGLTYNQLNNWFINARVRLWKPLVDALACKRQRQQEQPGT</sequence>
<feature type="DNA-binding region" description="Homeobox" evidence="4">
    <location>
        <begin position="282"/>
        <end position="344"/>
    </location>
</feature>
<evidence type="ECO:0000256" key="2">
    <source>
        <dbReference type="ARBA" id="ARBA00023155"/>
    </source>
</evidence>
<dbReference type="InterPro" id="IPR050224">
    <property type="entry name" value="TALE_homeobox"/>
</dbReference>
<evidence type="ECO:0000313" key="7">
    <source>
        <dbReference type="Proteomes" id="UP000007014"/>
    </source>
</evidence>
<dbReference type="Gene3D" id="1.10.10.60">
    <property type="entry name" value="Homeodomain-like"/>
    <property type="match status" value="1"/>
</dbReference>
<dbReference type="SMART" id="SM00389">
    <property type="entry name" value="HOX"/>
    <property type="match status" value="1"/>
</dbReference>
<dbReference type="CDD" id="cd00086">
    <property type="entry name" value="homeodomain"/>
    <property type="match status" value="1"/>
</dbReference>
<proteinExistence type="predicted"/>
<name>M1UW93_CYAM1</name>
<evidence type="ECO:0000259" key="5">
    <source>
        <dbReference type="PROSITE" id="PS50071"/>
    </source>
</evidence>
<dbReference type="InterPro" id="IPR009057">
    <property type="entry name" value="Homeodomain-like_sf"/>
</dbReference>
<keyword evidence="2 4" id="KW-0371">Homeobox</keyword>
<keyword evidence="7" id="KW-1185">Reference proteome</keyword>
<dbReference type="HOGENOM" id="CLU_768057_0_0_1"/>
<dbReference type="PROSITE" id="PS50071">
    <property type="entry name" value="HOMEOBOX_2"/>
    <property type="match status" value="1"/>
</dbReference>
<keyword evidence="1 4" id="KW-0238">DNA-binding</keyword>
<dbReference type="KEGG" id="cme:CYME_CMR176C"/>
<dbReference type="RefSeq" id="XP_005538457.1">
    <property type="nucleotide sequence ID" value="XM_005538400.1"/>
</dbReference>
<organism evidence="6 7">
    <name type="scientific">Cyanidioschyzon merolae (strain NIES-3377 / 10D)</name>
    <name type="common">Unicellular red alga</name>
    <dbReference type="NCBI Taxonomy" id="280699"/>
    <lineage>
        <taxon>Eukaryota</taxon>
        <taxon>Rhodophyta</taxon>
        <taxon>Bangiophyceae</taxon>
        <taxon>Cyanidiales</taxon>
        <taxon>Cyanidiaceae</taxon>
        <taxon>Cyanidioschyzon</taxon>
    </lineage>
</organism>
<dbReference type="Pfam" id="PF05920">
    <property type="entry name" value="Homeobox_KN"/>
    <property type="match status" value="1"/>
</dbReference>
<dbReference type="GO" id="GO:0005634">
    <property type="term" value="C:nucleus"/>
    <property type="evidence" value="ECO:0007669"/>
    <property type="project" value="UniProtKB-SubCell"/>
</dbReference>
<dbReference type="eggNOG" id="KOG0773">
    <property type="taxonomic scope" value="Eukaryota"/>
</dbReference>
<dbReference type="GeneID" id="16996668"/>
<feature type="domain" description="Homeobox" evidence="5">
    <location>
        <begin position="280"/>
        <end position="343"/>
    </location>
</feature>
<reference evidence="6 7" key="1">
    <citation type="journal article" date="2004" name="Nature">
        <title>Genome sequence of the ultrasmall unicellular red alga Cyanidioschyzon merolae 10D.</title>
        <authorList>
            <person name="Matsuzaki M."/>
            <person name="Misumi O."/>
            <person name="Shin-i T."/>
            <person name="Maruyama S."/>
            <person name="Takahara M."/>
            <person name="Miyagishima S."/>
            <person name="Mori T."/>
            <person name="Nishida K."/>
            <person name="Yagisawa F."/>
            <person name="Nishida K."/>
            <person name="Yoshida Y."/>
            <person name="Nishimura Y."/>
            <person name="Nakao S."/>
            <person name="Kobayashi T."/>
            <person name="Momoyama Y."/>
            <person name="Higashiyama T."/>
            <person name="Minoda A."/>
            <person name="Sano M."/>
            <person name="Nomoto H."/>
            <person name="Oishi K."/>
            <person name="Hayashi H."/>
            <person name="Ohta F."/>
            <person name="Nishizaka S."/>
            <person name="Haga S."/>
            <person name="Miura S."/>
            <person name="Morishita T."/>
            <person name="Kabeya Y."/>
            <person name="Terasawa K."/>
            <person name="Suzuki Y."/>
            <person name="Ishii Y."/>
            <person name="Asakawa S."/>
            <person name="Takano H."/>
            <person name="Ohta N."/>
            <person name="Kuroiwa H."/>
            <person name="Tanaka K."/>
            <person name="Shimizu N."/>
            <person name="Sugano S."/>
            <person name="Sato N."/>
            <person name="Nozaki H."/>
            <person name="Ogasawara N."/>
            <person name="Kohara Y."/>
            <person name="Kuroiwa T."/>
        </authorList>
    </citation>
    <scope>NUCLEOTIDE SEQUENCE [LARGE SCALE GENOMIC DNA]</scope>
    <source>
        <strain evidence="6 7">10D</strain>
    </source>
</reference>
<gene>
    <name evidence="6" type="ORF">CYME_CMR176C</name>
</gene>
<dbReference type="InterPro" id="IPR008422">
    <property type="entry name" value="KN_HD"/>
</dbReference>